<protein>
    <submittedName>
        <fullName evidence="2">Uncharacterized protein</fullName>
    </submittedName>
</protein>
<evidence type="ECO:0000313" key="2">
    <source>
        <dbReference type="EMBL" id="KAK5838271.1"/>
    </source>
</evidence>
<dbReference type="Proteomes" id="UP001358586">
    <property type="component" value="Chromosome 3"/>
</dbReference>
<proteinExistence type="predicted"/>
<reference evidence="2 3" key="1">
    <citation type="submission" date="2023-03" db="EMBL/GenBank/DDBJ databases">
        <title>WGS of Gossypium arboreum.</title>
        <authorList>
            <person name="Yu D."/>
        </authorList>
    </citation>
    <scope>NUCLEOTIDE SEQUENCE [LARGE SCALE GENOMIC DNA]</scope>
    <source>
        <tissue evidence="2">Leaf</tissue>
    </source>
</reference>
<keyword evidence="3" id="KW-1185">Reference proteome</keyword>
<gene>
    <name evidence="2" type="ORF">PVK06_006999</name>
</gene>
<feature type="coiled-coil region" evidence="1">
    <location>
        <begin position="48"/>
        <end position="82"/>
    </location>
</feature>
<comment type="caution">
    <text evidence="2">The sequence shown here is derived from an EMBL/GenBank/DDBJ whole genome shotgun (WGS) entry which is preliminary data.</text>
</comment>
<keyword evidence="1" id="KW-0175">Coiled coil</keyword>
<evidence type="ECO:0000256" key="1">
    <source>
        <dbReference type="SAM" id="Coils"/>
    </source>
</evidence>
<dbReference type="EMBL" id="JARKNE010000003">
    <property type="protein sequence ID" value="KAK5838271.1"/>
    <property type="molecule type" value="Genomic_DNA"/>
</dbReference>
<accession>A0ABR0QG42</accession>
<sequence length="105" mass="11980">MGYMRETFKVIEGHTTKLELRKDQFKEQVLGSTDANVEEMHKDLKFTYDKLTDRNDALEAMIVAFNEKIKVMASRIEELKGELVVCIVVVGAWMKDELVSLLGLG</sequence>
<evidence type="ECO:0000313" key="3">
    <source>
        <dbReference type="Proteomes" id="UP001358586"/>
    </source>
</evidence>
<organism evidence="2 3">
    <name type="scientific">Gossypium arboreum</name>
    <name type="common">Tree cotton</name>
    <name type="synonym">Gossypium nanking</name>
    <dbReference type="NCBI Taxonomy" id="29729"/>
    <lineage>
        <taxon>Eukaryota</taxon>
        <taxon>Viridiplantae</taxon>
        <taxon>Streptophyta</taxon>
        <taxon>Embryophyta</taxon>
        <taxon>Tracheophyta</taxon>
        <taxon>Spermatophyta</taxon>
        <taxon>Magnoliopsida</taxon>
        <taxon>eudicotyledons</taxon>
        <taxon>Gunneridae</taxon>
        <taxon>Pentapetalae</taxon>
        <taxon>rosids</taxon>
        <taxon>malvids</taxon>
        <taxon>Malvales</taxon>
        <taxon>Malvaceae</taxon>
        <taxon>Malvoideae</taxon>
        <taxon>Gossypium</taxon>
    </lineage>
</organism>
<name>A0ABR0QG42_GOSAR</name>